<dbReference type="Proteomes" id="UP000824024">
    <property type="component" value="Unassembled WGS sequence"/>
</dbReference>
<name>A0A9D2D119_9FIRM</name>
<proteinExistence type="predicted"/>
<accession>A0A9D2D119</accession>
<dbReference type="AlphaFoldDB" id="A0A9D2D119"/>
<reference evidence="2" key="1">
    <citation type="journal article" date="2021" name="PeerJ">
        <title>Extensive microbial diversity within the chicken gut microbiome revealed by metagenomics and culture.</title>
        <authorList>
            <person name="Gilroy R."/>
            <person name="Ravi A."/>
            <person name="Getino M."/>
            <person name="Pursley I."/>
            <person name="Horton D.L."/>
            <person name="Alikhan N.F."/>
            <person name="Baker D."/>
            <person name="Gharbi K."/>
            <person name="Hall N."/>
            <person name="Watson M."/>
            <person name="Adriaenssens E.M."/>
            <person name="Foster-Nyarko E."/>
            <person name="Jarju S."/>
            <person name="Secka A."/>
            <person name="Antonio M."/>
            <person name="Oren A."/>
            <person name="Chaudhuri R.R."/>
            <person name="La Ragione R."/>
            <person name="Hildebrand F."/>
            <person name="Pallen M.J."/>
        </authorList>
    </citation>
    <scope>NUCLEOTIDE SEQUENCE</scope>
    <source>
        <strain evidence="2">CHK192-9172</strain>
    </source>
</reference>
<gene>
    <name evidence="2" type="ORF">IAA08_01475</name>
</gene>
<reference evidence="2" key="2">
    <citation type="submission" date="2021-04" db="EMBL/GenBank/DDBJ databases">
        <authorList>
            <person name="Gilroy R."/>
        </authorList>
    </citation>
    <scope>NUCLEOTIDE SEQUENCE</scope>
    <source>
        <strain evidence="2">CHK192-9172</strain>
    </source>
</reference>
<evidence type="ECO:0000313" key="2">
    <source>
        <dbReference type="EMBL" id="HIZ06588.1"/>
    </source>
</evidence>
<sequence>MTKRSTQGAHPQRGLPQAERRTGERTVEGSFGAGELNPESCRDCGG</sequence>
<evidence type="ECO:0000313" key="3">
    <source>
        <dbReference type="Proteomes" id="UP000824024"/>
    </source>
</evidence>
<protein>
    <submittedName>
        <fullName evidence="2">Uncharacterized protein</fullName>
    </submittedName>
</protein>
<feature type="region of interest" description="Disordered" evidence="1">
    <location>
        <begin position="1"/>
        <end position="46"/>
    </location>
</feature>
<evidence type="ECO:0000256" key="1">
    <source>
        <dbReference type="SAM" id="MobiDB-lite"/>
    </source>
</evidence>
<comment type="caution">
    <text evidence="2">The sequence shown here is derived from an EMBL/GenBank/DDBJ whole genome shotgun (WGS) entry which is preliminary data.</text>
</comment>
<feature type="compositionally biased region" description="Basic and acidic residues" evidence="1">
    <location>
        <begin position="18"/>
        <end position="27"/>
    </location>
</feature>
<organism evidence="2 3">
    <name type="scientific">Candidatus Eubacterium avistercoris</name>
    <dbReference type="NCBI Taxonomy" id="2838567"/>
    <lineage>
        <taxon>Bacteria</taxon>
        <taxon>Bacillati</taxon>
        <taxon>Bacillota</taxon>
        <taxon>Clostridia</taxon>
        <taxon>Eubacteriales</taxon>
        <taxon>Eubacteriaceae</taxon>
        <taxon>Eubacterium</taxon>
    </lineage>
</organism>
<dbReference type="EMBL" id="DXCH01000039">
    <property type="protein sequence ID" value="HIZ06588.1"/>
    <property type="molecule type" value="Genomic_DNA"/>
</dbReference>